<proteinExistence type="predicted"/>
<comment type="caution">
    <text evidence="2">The sequence shown here is derived from an EMBL/GenBank/DDBJ whole genome shotgun (WGS) entry which is preliminary data.</text>
</comment>
<dbReference type="Pfam" id="PF17854">
    <property type="entry name" value="FtsK_alpha"/>
    <property type="match status" value="1"/>
</dbReference>
<gene>
    <name evidence="2" type="ORF">S01H4_03083</name>
</gene>
<dbReference type="PANTHER" id="PTHR22683:SF1">
    <property type="entry name" value="TYPE VII SECRETION SYSTEM PROTEIN ESSC"/>
    <property type="match status" value="1"/>
</dbReference>
<dbReference type="PANTHER" id="PTHR22683">
    <property type="entry name" value="SPORULATION PROTEIN RELATED"/>
    <property type="match status" value="1"/>
</dbReference>
<reference evidence="2" key="1">
    <citation type="journal article" date="2014" name="Front. Microbiol.">
        <title>High frequency of phylogenetically diverse reductive dehalogenase-homologous genes in deep subseafloor sedimentary metagenomes.</title>
        <authorList>
            <person name="Kawai M."/>
            <person name="Futagami T."/>
            <person name="Toyoda A."/>
            <person name="Takaki Y."/>
            <person name="Nishi S."/>
            <person name="Hori S."/>
            <person name="Arai W."/>
            <person name="Tsubouchi T."/>
            <person name="Morono Y."/>
            <person name="Uchiyama I."/>
            <person name="Ito T."/>
            <person name="Fujiyama A."/>
            <person name="Inagaki F."/>
            <person name="Takami H."/>
        </authorList>
    </citation>
    <scope>NUCLEOTIDE SEQUENCE</scope>
    <source>
        <strain evidence="2">Expedition CK06-06</strain>
    </source>
</reference>
<evidence type="ECO:0000313" key="2">
    <source>
        <dbReference type="EMBL" id="GAG74489.1"/>
    </source>
</evidence>
<dbReference type="InterPro" id="IPR050206">
    <property type="entry name" value="FtsK/SpoIIIE/SftA"/>
</dbReference>
<dbReference type="AlphaFoldDB" id="X0ZY76"/>
<evidence type="ECO:0000259" key="1">
    <source>
        <dbReference type="Pfam" id="PF17854"/>
    </source>
</evidence>
<dbReference type="InterPro" id="IPR041027">
    <property type="entry name" value="FtsK_alpha"/>
</dbReference>
<accession>X0ZY76</accession>
<name>X0ZY76_9ZZZZ</name>
<feature type="domain" description="FtsK alpha" evidence="1">
    <location>
        <begin position="104"/>
        <end position="204"/>
    </location>
</feature>
<protein>
    <recommendedName>
        <fullName evidence="1">FtsK alpha domain-containing protein</fullName>
    </recommendedName>
</protein>
<dbReference type="Gene3D" id="3.30.980.40">
    <property type="match status" value="1"/>
</dbReference>
<organism evidence="2">
    <name type="scientific">marine sediment metagenome</name>
    <dbReference type="NCBI Taxonomy" id="412755"/>
    <lineage>
        <taxon>unclassified sequences</taxon>
        <taxon>metagenomes</taxon>
        <taxon>ecological metagenomes</taxon>
    </lineage>
</organism>
<dbReference type="EMBL" id="BART01000723">
    <property type="protein sequence ID" value="GAG74489.1"/>
    <property type="molecule type" value="Genomic_DNA"/>
</dbReference>
<sequence>MILTRKSLKEIKDDIKNLSMKLKFKKPILKKPHILTRESEKIYTSAELKEKKSKPKHAFEPIEKFKKIYKTEETLHNKLILYETSPTQLVMSVASVVEDKTYKIPPLSLLQKSKTLISTITKKNVKDVVRTLERILSDFKIEAKVSDVTRGPNVTLFSIQLAPGIKVRKILTLENDLCVALGTPDLRILTPIPGKAALGLEVPNKVKEMIVIHLEF</sequence>